<name>A0A5C6P6G2_9TELE</name>
<evidence type="ECO:0000313" key="1">
    <source>
        <dbReference type="EMBL" id="TWW74726.1"/>
    </source>
</evidence>
<accession>A0A5C6P6G2</accession>
<organism evidence="1 2">
    <name type="scientific">Takifugu flavidus</name>
    <name type="common">sansaifugu</name>
    <dbReference type="NCBI Taxonomy" id="433684"/>
    <lineage>
        <taxon>Eukaryota</taxon>
        <taxon>Metazoa</taxon>
        <taxon>Chordata</taxon>
        <taxon>Craniata</taxon>
        <taxon>Vertebrata</taxon>
        <taxon>Euteleostomi</taxon>
        <taxon>Actinopterygii</taxon>
        <taxon>Neopterygii</taxon>
        <taxon>Teleostei</taxon>
        <taxon>Neoteleostei</taxon>
        <taxon>Acanthomorphata</taxon>
        <taxon>Eupercaria</taxon>
        <taxon>Tetraodontiformes</taxon>
        <taxon>Tetradontoidea</taxon>
        <taxon>Tetraodontidae</taxon>
        <taxon>Takifugu</taxon>
    </lineage>
</organism>
<evidence type="ECO:0000313" key="2">
    <source>
        <dbReference type="Proteomes" id="UP000324091"/>
    </source>
</evidence>
<reference evidence="1 2" key="1">
    <citation type="submission" date="2019-04" db="EMBL/GenBank/DDBJ databases">
        <title>Chromosome genome assembly for Takifugu flavidus.</title>
        <authorList>
            <person name="Xiao S."/>
        </authorList>
    </citation>
    <scope>NUCLEOTIDE SEQUENCE [LARGE SCALE GENOMIC DNA]</scope>
    <source>
        <strain evidence="1">HTHZ2018</strain>
        <tissue evidence="1">Muscle</tissue>
    </source>
</reference>
<dbReference type="EMBL" id="RHFK02000006">
    <property type="protein sequence ID" value="TWW74726.1"/>
    <property type="molecule type" value="Genomic_DNA"/>
</dbReference>
<proteinExistence type="predicted"/>
<dbReference type="AlphaFoldDB" id="A0A5C6P6G2"/>
<protein>
    <submittedName>
        <fullName evidence="1">Uncharacterized protein</fullName>
    </submittedName>
</protein>
<feature type="non-terminal residue" evidence="1">
    <location>
        <position position="70"/>
    </location>
</feature>
<sequence>MPKPPHLAPLNVEEQRLYSELLPFYGIVFSNSLGPLISRLDTVAVTVASLKVISNHLSQKVLEVCGSRGR</sequence>
<gene>
    <name evidence="1" type="ORF">D4764_14G0007290</name>
</gene>
<dbReference type="Proteomes" id="UP000324091">
    <property type="component" value="Chromosome 14"/>
</dbReference>
<keyword evidence="2" id="KW-1185">Reference proteome</keyword>
<comment type="caution">
    <text evidence="1">The sequence shown here is derived from an EMBL/GenBank/DDBJ whole genome shotgun (WGS) entry which is preliminary data.</text>
</comment>